<dbReference type="InterPro" id="IPR013078">
    <property type="entry name" value="His_Pase_superF_clade-1"/>
</dbReference>
<evidence type="ECO:0000256" key="1">
    <source>
        <dbReference type="ARBA" id="ARBA00006717"/>
    </source>
</evidence>
<comment type="similarity">
    <text evidence="1">Belongs to the phosphoglycerate mutase family. BPG-dependent PGAM subfamily.</text>
</comment>
<evidence type="ECO:0000313" key="6">
    <source>
        <dbReference type="EMBL" id="KAK2148030.1"/>
    </source>
</evidence>
<organism evidence="6 7">
    <name type="scientific">Paralvinella palmiformis</name>
    <dbReference type="NCBI Taxonomy" id="53620"/>
    <lineage>
        <taxon>Eukaryota</taxon>
        <taxon>Metazoa</taxon>
        <taxon>Spiralia</taxon>
        <taxon>Lophotrochozoa</taxon>
        <taxon>Annelida</taxon>
        <taxon>Polychaeta</taxon>
        <taxon>Sedentaria</taxon>
        <taxon>Canalipalpata</taxon>
        <taxon>Terebellida</taxon>
        <taxon>Terebelliformia</taxon>
        <taxon>Alvinellidae</taxon>
        <taxon>Paralvinella</taxon>
    </lineage>
</organism>
<evidence type="ECO:0000256" key="5">
    <source>
        <dbReference type="ARBA" id="ARBA00040722"/>
    </source>
</evidence>
<evidence type="ECO:0000313" key="7">
    <source>
        <dbReference type="Proteomes" id="UP001208570"/>
    </source>
</evidence>
<evidence type="ECO:0000256" key="4">
    <source>
        <dbReference type="ARBA" id="ARBA00039765"/>
    </source>
</evidence>
<protein>
    <recommendedName>
        <fullName evidence="4">Serine/threonine-protein phosphatase PGAM5, mitochondrial</fullName>
        <ecNumber evidence="2">3.1.3.16</ecNumber>
    </recommendedName>
    <alternativeName>
        <fullName evidence="5">Serine/threonine-protein phosphatase Pgam5, mitochondrial</fullName>
    </alternativeName>
</protein>
<name>A0AAD9MWH3_9ANNE</name>
<dbReference type="PANTHER" id="PTHR20935">
    <property type="entry name" value="PHOSPHOGLYCERATE MUTASE-RELATED"/>
    <property type="match status" value="1"/>
</dbReference>
<dbReference type="EC" id="3.1.3.16" evidence="2"/>
<dbReference type="AlphaFoldDB" id="A0AAD9MWH3"/>
<comment type="caution">
    <text evidence="6">The sequence shown here is derived from an EMBL/GenBank/DDBJ whole genome shotgun (WGS) entry which is preliminary data.</text>
</comment>
<dbReference type="GO" id="GO:0004722">
    <property type="term" value="F:protein serine/threonine phosphatase activity"/>
    <property type="evidence" value="ECO:0007669"/>
    <property type="project" value="UniProtKB-EC"/>
</dbReference>
<dbReference type="SUPFAM" id="SSF53254">
    <property type="entry name" value="Phosphoglycerate mutase-like"/>
    <property type="match status" value="1"/>
</dbReference>
<dbReference type="Proteomes" id="UP001208570">
    <property type="component" value="Unassembled WGS sequence"/>
</dbReference>
<sequence length="302" mass="34781">MSQHTRRLVRLVSALGLGVGTAAGFYYLKGGRSSEDETKNIARKVFVDKHTHLGKVLASWTTNFEPSVKWDSNWDRRDPQYMVKPPKHPNDTTEQENYENKVKEVTPKATRHLLFIRHGQYNLNGTSHDSERYLTKKGREQVECTGKRLKELGHPYSKIIHSNMTRARESAEIIHQHLSDVPIFIDEILQEGAPVPPEPPIGSWKSEAEFFRDGARIEAGFRKYFHRADPKQHTDSYEVYVCHANVIRFFICRALQLPPEAWLRMSMYNGSVTWFTIRPSGRVSLRYHGDAGHMPPDLLTTN</sequence>
<dbReference type="GO" id="GO:0005739">
    <property type="term" value="C:mitochondrion"/>
    <property type="evidence" value="ECO:0007669"/>
    <property type="project" value="TreeGrafter"/>
</dbReference>
<dbReference type="InterPro" id="IPR051021">
    <property type="entry name" value="Mito_Ser/Thr_phosphatase"/>
</dbReference>
<evidence type="ECO:0000256" key="3">
    <source>
        <dbReference type="ARBA" id="ARBA00022801"/>
    </source>
</evidence>
<gene>
    <name evidence="6" type="ORF">LSH36_520g01061</name>
</gene>
<dbReference type="GO" id="GO:0090141">
    <property type="term" value="P:positive regulation of mitochondrial fission"/>
    <property type="evidence" value="ECO:0007669"/>
    <property type="project" value="TreeGrafter"/>
</dbReference>
<proteinExistence type="inferred from homology"/>
<dbReference type="PANTHER" id="PTHR20935:SF0">
    <property type="entry name" value="SERINE_THREONINE-PROTEIN PHOSPHATASE PGAM5, MITOCHONDRIAL"/>
    <property type="match status" value="1"/>
</dbReference>
<dbReference type="InterPro" id="IPR029033">
    <property type="entry name" value="His_PPase_superfam"/>
</dbReference>
<dbReference type="Gene3D" id="3.40.50.1240">
    <property type="entry name" value="Phosphoglycerate mutase-like"/>
    <property type="match status" value="1"/>
</dbReference>
<accession>A0AAD9MWH3</accession>
<reference evidence="6" key="1">
    <citation type="journal article" date="2023" name="Mol. Biol. Evol.">
        <title>Third-Generation Sequencing Reveals the Adaptive Role of the Epigenome in Three Deep-Sea Polychaetes.</title>
        <authorList>
            <person name="Perez M."/>
            <person name="Aroh O."/>
            <person name="Sun Y."/>
            <person name="Lan Y."/>
            <person name="Juniper S.K."/>
            <person name="Young C.R."/>
            <person name="Angers B."/>
            <person name="Qian P.Y."/>
        </authorList>
    </citation>
    <scope>NUCLEOTIDE SEQUENCE</scope>
    <source>
        <strain evidence="6">P08H-3</strain>
    </source>
</reference>
<dbReference type="EMBL" id="JAODUP010000520">
    <property type="protein sequence ID" value="KAK2148030.1"/>
    <property type="molecule type" value="Genomic_DNA"/>
</dbReference>
<keyword evidence="7" id="KW-1185">Reference proteome</keyword>
<dbReference type="Pfam" id="PF00300">
    <property type="entry name" value="His_Phos_1"/>
    <property type="match status" value="2"/>
</dbReference>
<keyword evidence="3" id="KW-0378">Hydrolase</keyword>
<dbReference type="CDD" id="cd07067">
    <property type="entry name" value="HP_PGM_like"/>
    <property type="match status" value="1"/>
</dbReference>
<evidence type="ECO:0000256" key="2">
    <source>
        <dbReference type="ARBA" id="ARBA00013081"/>
    </source>
</evidence>
<dbReference type="SMART" id="SM00855">
    <property type="entry name" value="PGAM"/>
    <property type="match status" value="1"/>
</dbReference>